<sequence length="308" mass="33112">MKHLFIVNPVAGKQKPEEKIKLIHESADRVPGGLSGGFEIYVTRAPMDAVEKIRSTAANGEELRVYACGGDGTLNECVNGAAGLKNVAVTHFPCGTGNDFIKMFGDDKSRFFDLSELASGEVRPIDLISCNGRYSINICSMGLDARVGTDVHKYSGLPLLGGPAGYVASLAVNFVKGVSQPMTVTTEGLTCGPKLNLVCICNGRFYGGGFNPTNDARPDDGLLDVLIVSGVNRPTLLRAITAYASGRYRDFPQYITFVRTTHVEVETPTPQVINQDGEAEFSTRAVFDVVPGGVNFLFPRNMAFFDGK</sequence>
<dbReference type="PANTHER" id="PTHR12358:SF106">
    <property type="entry name" value="LIPID KINASE YEGS"/>
    <property type="match status" value="1"/>
</dbReference>
<dbReference type="InterPro" id="IPR005218">
    <property type="entry name" value="Diacylglycerol/lipid_kinase"/>
</dbReference>
<evidence type="ECO:0000256" key="8">
    <source>
        <dbReference type="ARBA" id="ARBA00022840"/>
    </source>
</evidence>
<keyword evidence="3" id="KW-0444">Lipid biosynthesis</keyword>
<dbReference type="Pfam" id="PF19279">
    <property type="entry name" value="YegS_C"/>
    <property type="match status" value="1"/>
</dbReference>
<evidence type="ECO:0000256" key="4">
    <source>
        <dbReference type="ARBA" id="ARBA00022679"/>
    </source>
</evidence>
<protein>
    <submittedName>
        <fullName evidence="14">YegS/Rv2252/BmrU family lipid kinase</fullName>
    </submittedName>
</protein>
<evidence type="ECO:0000256" key="12">
    <source>
        <dbReference type="ARBA" id="ARBA00023264"/>
    </source>
</evidence>
<dbReference type="GO" id="GO:0046872">
    <property type="term" value="F:metal ion binding"/>
    <property type="evidence" value="ECO:0007669"/>
    <property type="project" value="UniProtKB-KW"/>
</dbReference>
<dbReference type="Gene3D" id="2.60.200.40">
    <property type="match status" value="1"/>
</dbReference>
<evidence type="ECO:0000256" key="2">
    <source>
        <dbReference type="ARBA" id="ARBA00005983"/>
    </source>
</evidence>
<evidence type="ECO:0000256" key="11">
    <source>
        <dbReference type="ARBA" id="ARBA00023209"/>
    </source>
</evidence>
<dbReference type="PROSITE" id="PS50146">
    <property type="entry name" value="DAGK"/>
    <property type="match status" value="1"/>
</dbReference>
<keyword evidence="4" id="KW-0808">Transferase</keyword>
<keyword evidence="7 14" id="KW-0418">Kinase</keyword>
<keyword evidence="8" id="KW-0067">ATP-binding</keyword>
<dbReference type="SMART" id="SM00046">
    <property type="entry name" value="DAGKc"/>
    <property type="match status" value="1"/>
</dbReference>
<dbReference type="GO" id="GO:0005524">
    <property type="term" value="F:ATP binding"/>
    <property type="evidence" value="ECO:0007669"/>
    <property type="project" value="UniProtKB-KW"/>
</dbReference>
<evidence type="ECO:0000256" key="10">
    <source>
        <dbReference type="ARBA" id="ARBA00023098"/>
    </source>
</evidence>
<name>A0A9D0ZCS1_9FIRM</name>
<evidence type="ECO:0000256" key="6">
    <source>
        <dbReference type="ARBA" id="ARBA00022741"/>
    </source>
</evidence>
<keyword evidence="10" id="KW-0443">Lipid metabolism</keyword>
<organism evidence="14 15">
    <name type="scientific">Candidatus Scatomorpha intestinavium</name>
    <dbReference type="NCBI Taxonomy" id="2840922"/>
    <lineage>
        <taxon>Bacteria</taxon>
        <taxon>Bacillati</taxon>
        <taxon>Bacillota</taxon>
        <taxon>Clostridia</taxon>
        <taxon>Eubacteriales</taxon>
        <taxon>Candidatus Scatomorpha</taxon>
    </lineage>
</organism>
<dbReference type="NCBIfam" id="TIGR00147">
    <property type="entry name" value="YegS/Rv2252/BmrU family lipid kinase"/>
    <property type="match status" value="1"/>
</dbReference>
<dbReference type="InterPro" id="IPR001206">
    <property type="entry name" value="Diacylglycerol_kinase_cat_dom"/>
</dbReference>
<dbReference type="GO" id="GO:0008654">
    <property type="term" value="P:phospholipid biosynthetic process"/>
    <property type="evidence" value="ECO:0007669"/>
    <property type="project" value="UniProtKB-KW"/>
</dbReference>
<evidence type="ECO:0000256" key="1">
    <source>
        <dbReference type="ARBA" id="ARBA00001946"/>
    </source>
</evidence>
<keyword evidence="12" id="KW-1208">Phospholipid metabolism</keyword>
<keyword evidence="11" id="KW-0594">Phospholipid biosynthesis</keyword>
<dbReference type="EMBL" id="DVGA01000005">
    <property type="protein sequence ID" value="HIQ77687.1"/>
    <property type="molecule type" value="Genomic_DNA"/>
</dbReference>
<accession>A0A9D0ZCS1</accession>
<dbReference type="GO" id="GO:0005886">
    <property type="term" value="C:plasma membrane"/>
    <property type="evidence" value="ECO:0007669"/>
    <property type="project" value="TreeGrafter"/>
</dbReference>
<dbReference type="InterPro" id="IPR016064">
    <property type="entry name" value="NAD/diacylglycerol_kinase_sf"/>
</dbReference>
<proteinExistence type="inferred from homology"/>
<comment type="similarity">
    <text evidence="2">Belongs to the diacylglycerol/lipid kinase family.</text>
</comment>
<evidence type="ECO:0000313" key="15">
    <source>
        <dbReference type="Proteomes" id="UP000824262"/>
    </source>
</evidence>
<dbReference type="SUPFAM" id="SSF111331">
    <property type="entry name" value="NAD kinase/diacylglycerol kinase-like"/>
    <property type="match status" value="1"/>
</dbReference>
<feature type="domain" description="DAGKc" evidence="13">
    <location>
        <begin position="1"/>
        <end position="134"/>
    </location>
</feature>
<dbReference type="PANTHER" id="PTHR12358">
    <property type="entry name" value="SPHINGOSINE KINASE"/>
    <property type="match status" value="1"/>
</dbReference>
<dbReference type="Pfam" id="PF00781">
    <property type="entry name" value="DAGK_cat"/>
    <property type="match status" value="1"/>
</dbReference>
<evidence type="ECO:0000256" key="5">
    <source>
        <dbReference type="ARBA" id="ARBA00022723"/>
    </source>
</evidence>
<gene>
    <name evidence="14" type="ORF">IAB77_00335</name>
</gene>
<comment type="cofactor">
    <cofactor evidence="1">
        <name>Mg(2+)</name>
        <dbReference type="ChEBI" id="CHEBI:18420"/>
    </cofactor>
</comment>
<evidence type="ECO:0000256" key="7">
    <source>
        <dbReference type="ARBA" id="ARBA00022777"/>
    </source>
</evidence>
<keyword evidence="9" id="KW-0460">Magnesium</keyword>
<evidence type="ECO:0000259" key="13">
    <source>
        <dbReference type="PROSITE" id="PS50146"/>
    </source>
</evidence>
<reference evidence="14" key="1">
    <citation type="submission" date="2020-10" db="EMBL/GenBank/DDBJ databases">
        <authorList>
            <person name="Gilroy R."/>
        </authorList>
    </citation>
    <scope>NUCLEOTIDE SEQUENCE</scope>
    <source>
        <strain evidence="14">ChiBcolR7-354</strain>
    </source>
</reference>
<reference evidence="14" key="2">
    <citation type="journal article" date="2021" name="PeerJ">
        <title>Extensive microbial diversity within the chicken gut microbiome revealed by metagenomics and culture.</title>
        <authorList>
            <person name="Gilroy R."/>
            <person name="Ravi A."/>
            <person name="Getino M."/>
            <person name="Pursley I."/>
            <person name="Horton D.L."/>
            <person name="Alikhan N.F."/>
            <person name="Baker D."/>
            <person name="Gharbi K."/>
            <person name="Hall N."/>
            <person name="Watson M."/>
            <person name="Adriaenssens E.M."/>
            <person name="Foster-Nyarko E."/>
            <person name="Jarju S."/>
            <person name="Secka A."/>
            <person name="Antonio M."/>
            <person name="Oren A."/>
            <person name="Chaudhuri R.R."/>
            <person name="La Ragione R."/>
            <person name="Hildebrand F."/>
            <person name="Pallen M.J."/>
        </authorList>
    </citation>
    <scope>NUCLEOTIDE SEQUENCE</scope>
    <source>
        <strain evidence="14">ChiBcolR7-354</strain>
    </source>
</reference>
<keyword evidence="5" id="KW-0479">Metal-binding</keyword>
<evidence type="ECO:0000313" key="14">
    <source>
        <dbReference type="EMBL" id="HIQ77687.1"/>
    </source>
</evidence>
<comment type="caution">
    <text evidence="14">The sequence shown here is derived from an EMBL/GenBank/DDBJ whole genome shotgun (WGS) entry which is preliminary data.</text>
</comment>
<dbReference type="Proteomes" id="UP000824262">
    <property type="component" value="Unassembled WGS sequence"/>
</dbReference>
<dbReference type="Gene3D" id="3.40.50.10330">
    <property type="entry name" value="Probable inorganic polyphosphate/atp-NAD kinase, domain 1"/>
    <property type="match status" value="1"/>
</dbReference>
<dbReference type="InterPro" id="IPR050187">
    <property type="entry name" value="Lipid_Phosphate_FormReg"/>
</dbReference>
<dbReference type="InterPro" id="IPR017438">
    <property type="entry name" value="ATP-NAD_kinase_N"/>
</dbReference>
<keyword evidence="6" id="KW-0547">Nucleotide-binding</keyword>
<evidence type="ECO:0000256" key="9">
    <source>
        <dbReference type="ARBA" id="ARBA00022842"/>
    </source>
</evidence>
<evidence type="ECO:0000256" key="3">
    <source>
        <dbReference type="ARBA" id="ARBA00022516"/>
    </source>
</evidence>
<dbReference type="GO" id="GO:0004143">
    <property type="term" value="F:ATP-dependent diacylglycerol kinase activity"/>
    <property type="evidence" value="ECO:0007669"/>
    <property type="project" value="TreeGrafter"/>
</dbReference>
<dbReference type="AlphaFoldDB" id="A0A9D0ZCS1"/>
<dbReference type="InterPro" id="IPR045540">
    <property type="entry name" value="YegS/DAGK_C"/>
</dbReference>